<name>A0A1H9NUG4_BUTFI</name>
<dbReference type="Gene3D" id="2.40.260.10">
    <property type="entry name" value="Sortase"/>
    <property type="match status" value="1"/>
</dbReference>
<reference evidence="1 2" key="1">
    <citation type="submission" date="2016-10" db="EMBL/GenBank/DDBJ databases">
        <authorList>
            <person name="de Groot N.N."/>
        </authorList>
    </citation>
    <scope>NUCLEOTIDE SEQUENCE [LARGE SCALE GENOMIC DNA]</scope>
    <source>
        <strain evidence="1 2">AR40</strain>
    </source>
</reference>
<evidence type="ECO:0000313" key="1">
    <source>
        <dbReference type="EMBL" id="SER39305.1"/>
    </source>
</evidence>
<evidence type="ECO:0000313" key="2">
    <source>
        <dbReference type="Proteomes" id="UP000182584"/>
    </source>
</evidence>
<dbReference type="RefSeq" id="WP_074754800.1">
    <property type="nucleotide sequence ID" value="NZ_FOGJ01000005.1"/>
</dbReference>
<protein>
    <submittedName>
        <fullName evidence="1">Sortase, SrtB family</fullName>
    </submittedName>
</protein>
<dbReference type="AlphaFoldDB" id="A0A1H9NUG4"/>
<dbReference type="CDD" id="cd05826">
    <property type="entry name" value="Sortase_B"/>
    <property type="match status" value="1"/>
</dbReference>
<dbReference type="Proteomes" id="UP000182584">
    <property type="component" value="Unassembled WGS sequence"/>
</dbReference>
<dbReference type="InterPro" id="IPR023365">
    <property type="entry name" value="Sortase_dom-sf"/>
</dbReference>
<organism evidence="1 2">
    <name type="scientific">Butyrivibrio fibrisolvens</name>
    <dbReference type="NCBI Taxonomy" id="831"/>
    <lineage>
        <taxon>Bacteria</taxon>
        <taxon>Bacillati</taxon>
        <taxon>Bacillota</taxon>
        <taxon>Clostridia</taxon>
        <taxon>Lachnospirales</taxon>
        <taxon>Lachnospiraceae</taxon>
        <taxon>Butyrivibrio</taxon>
    </lineage>
</organism>
<dbReference type="InterPro" id="IPR009835">
    <property type="entry name" value="SrtB"/>
</dbReference>
<sequence>MHNLANCKSGKKIVCSIICSAIPFLLISGCSKGAAVNIDDESTPLADKATYESTVEVLEQGVAESYIGELEEGEYLVGAASDSFECQGQVPDLVPDWDEIKAQNPDTVAYLVIPQAGITVPVMQRQGNQTYYDTHNANGNVQEGGAAHLDIGNTADYTDPNTIIYGSDVTGGPLEYLGIYANPDYFEANPFIYLYVPGYVYEYRVFAAMSGADTDILTDTNCYDYDVFSGYINKIYSSRSMDAQKSDYLKEAVINGWRMLTLSAGSSTESTNRFFVYSTYSGTQIQ</sequence>
<gene>
    <name evidence="1" type="ORF">SAMN04487884_10516</name>
</gene>
<dbReference type="eggNOG" id="COG4509">
    <property type="taxonomic scope" value="Bacteria"/>
</dbReference>
<proteinExistence type="predicted"/>
<dbReference type="SUPFAM" id="SSF63817">
    <property type="entry name" value="Sortase"/>
    <property type="match status" value="1"/>
</dbReference>
<accession>A0A1H9NUG4</accession>
<dbReference type="EMBL" id="FOGJ01000005">
    <property type="protein sequence ID" value="SER39305.1"/>
    <property type="molecule type" value="Genomic_DNA"/>
</dbReference>
<dbReference type="OrthoDB" id="9806013at2"/>